<feature type="transmembrane region" description="Helical" evidence="1">
    <location>
        <begin position="42"/>
        <end position="65"/>
    </location>
</feature>
<feature type="transmembrane region" description="Helical" evidence="1">
    <location>
        <begin position="335"/>
        <end position="356"/>
    </location>
</feature>
<protein>
    <submittedName>
        <fullName evidence="2">Uncharacterized protein</fullName>
    </submittedName>
</protein>
<feature type="transmembrane region" description="Helical" evidence="1">
    <location>
        <begin position="199"/>
        <end position="223"/>
    </location>
</feature>
<gene>
    <name evidence="2" type="ORF">G7Y89_g7468</name>
</gene>
<dbReference type="AlphaFoldDB" id="A0A8H4W4J0"/>
<dbReference type="Proteomes" id="UP000566819">
    <property type="component" value="Unassembled WGS sequence"/>
</dbReference>
<keyword evidence="3" id="KW-1185">Reference proteome</keyword>
<feature type="transmembrane region" description="Helical" evidence="1">
    <location>
        <begin position="235"/>
        <end position="254"/>
    </location>
</feature>
<feature type="transmembrane region" description="Helical" evidence="1">
    <location>
        <begin position="310"/>
        <end position="329"/>
    </location>
</feature>
<feature type="transmembrane region" description="Helical" evidence="1">
    <location>
        <begin position="274"/>
        <end position="298"/>
    </location>
</feature>
<reference evidence="2 3" key="1">
    <citation type="submission" date="2020-03" db="EMBL/GenBank/DDBJ databases">
        <title>Draft Genome Sequence of Cudoniella acicularis.</title>
        <authorList>
            <person name="Buettner E."/>
            <person name="Kellner H."/>
        </authorList>
    </citation>
    <scope>NUCLEOTIDE SEQUENCE [LARGE SCALE GENOMIC DNA]</scope>
    <source>
        <strain evidence="2 3">DSM 108380</strain>
    </source>
</reference>
<evidence type="ECO:0000313" key="3">
    <source>
        <dbReference type="Proteomes" id="UP000566819"/>
    </source>
</evidence>
<name>A0A8H4W4J0_9HELO</name>
<keyword evidence="1" id="KW-0812">Transmembrane</keyword>
<evidence type="ECO:0000256" key="1">
    <source>
        <dbReference type="SAM" id="Phobius"/>
    </source>
</evidence>
<feature type="transmembrane region" description="Helical" evidence="1">
    <location>
        <begin position="115"/>
        <end position="135"/>
    </location>
</feature>
<dbReference type="EMBL" id="JAAMPI010000526">
    <property type="protein sequence ID" value="KAF4630674.1"/>
    <property type="molecule type" value="Genomic_DNA"/>
</dbReference>
<comment type="caution">
    <text evidence="2">The sequence shown here is derived from an EMBL/GenBank/DDBJ whole genome shotgun (WGS) entry which is preliminary data.</text>
</comment>
<evidence type="ECO:0000313" key="2">
    <source>
        <dbReference type="EMBL" id="KAF4630674.1"/>
    </source>
</evidence>
<dbReference type="OrthoDB" id="3562033at2759"/>
<feature type="transmembrane region" description="Helical" evidence="1">
    <location>
        <begin position="142"/>
        <end position="164"/>
    </location>
</feature>
<feature type="transmembrane region" description="Helical" evidence="1">
    <location>
        <begin position="77"/>
        <end position="95"/>
    </location>
</feature>
<proteinExistence type="predicted"/>
<keyword evidence="1" id="KW-1133">Transmembrane helix</keyword>
<organism evidence="2 3">
    <name type="scientific">Cudoniella acicularis</name>
    <dbReference type="NCBI Taxonomy" id="354080"/>
    <lineage>
        <taxon>Eukaryota</taxon>
        <taxon>Fungi</taxon>
        <taxon>Dikarya</taxon>
        <taxon>Ascomycota</taxon>
        <taxon>Pezizomycotina</taxon>
        <taxon>Leotiomycetes</taxon>
        <taxon>Helotiales</taxon>
        <taxon>Tricladiaceae</taxon>
        <taxon>Cudoniella</taxon>
    </lineage>
</organism>
<sequence>MAREMAGSSFKFQSGPIRLGESNDEVLDRASTGEKRMPISTLVFHGCTAGVSVSGISSLLAAYIIRTRDSTIQRSPDDFFVVAVLLSASISWSLFVLLDRLSKPLLELSTAKDALTSLCLTYFSGMGFYCLNISWSADTCDYLTLLGLLCACVVAFLQVIQFMAPAWSNSVHLDDQLRSGQYFRNFFKSDDLSEIVMCFISACLSTIGFCLLVSNYLIAASYLDGYRGKSACSGAGFDGTYLLTTLLTISLLWFNTNLLTTIMSGRKHSNRTTSIFEFSLGISMIGTSVYCLIAVNDFRGTGLVDGECSSFWMPIKIRYLTAIVLAFIIGQVKPAFILFVLGLIPDSLIYTSIFLNRVRPRLLFFRDRTLLYRLNGPGGLKFLHSQAWTDDQMVSFLNMKGLTEEARDNVVSLLYQIHGEELSNDDPDHDDILNAETKQGMAHGRNLREEQLIPIYDAPRPSAYFDLEAGFANASLQEES</sequence>
<accession>A0A8H4W4J0</accession>
<keyword evidence="1" id="KW-0472">Membrane</keyword>